<organism evidence="3 4">
    <name type="scientific">Duganella qianjiadongensis</name>
    <dbReference type="NCBI Taxonomy" id="2692176"/>
    <lineage>
        <taxon>Bacteria</taxon>
        <taxon>Pseudomonadati</taxon>
        <taxon>Pseudomonadota</taxon>
        <taxon>Betaproteobacteria</taxon>
        <taxon>Burkholderiales</taxon>
        <taxon>Oxalobacteraceae</taxon>
        <taxon>Telluria group</taxon>
        <taxon>Duganella</taxon>
    </lineage>
</organism>
<name>A0ABW9VKN0_9BURK</name>
<sequence>MSRQVQLRKIVGKQIAKKRNDADLVQREVAEKVNLSTEGYARYERGDSSPSLELLSTLAKVFGCSVAELVTETSTSLNAQAQHIAKLMEDLGSSDRDEIVKIVESVCAVAHKKQKKQPIK</sequence>
<evidence type="ECO:0000256" key="1">
    <source>
        <dbReference type="ARBA" id="ARBA00023125"/>
    </source>
</evidence>
<dbReference type="InterPro" id="IPR001387">
    <property type="entry name" value="Cro/C1-type_HTH"/>
</dbReference>
<gene>
    <name evidence="3" type="ORF">GTP27_12540</name>
</gene>
<dbReference type="Proteomes" id="UP000478090">
    <property type="component" value="Unassembled WGS sequence"/>
</dbReference>
<accession>A0ABW9VKN0</accession>
<evidence type="ECO:0000313" key="4">
    <source>
        <dbReference type="Proteomes" id="UP000478090"/>
    </source>
</evidence>
<comment type="caution">
    <text evidence="3">The sequence shown here is derived from an EMBL/GenBank/DDBJ whole genome shotgun (WGS) entry which is preliminary data.</text>
</comment>
<dbReference type="Gene3D" id="1.10.260.40">
    <property type="entry name" value="lambda repressor-like DNA-binding domains"/>
    <property type="match status" value="1"/>
</dbReference>
<dbReference type="RefSeq" id="WP_161039503.1">
    <property type="nucleotide sequence ID" value="NZ_WWCM01000007.1"/>
</dbReference>
<protein>
    <submittedName>
        <fullName evidence="3">Helix-turn-helix domain-containing protein</fullName>
    </submittedName>
</protein>
<dbReference type="CDD" id="cd00093">
    <property type="entry name" value="HTH_XRE"/>
    <property type="match status" value="1"/>
</dbReference>
<keyword evidence="4" id="KW-1185">Reference proteome</keyword>
<dbReference type="SMART" id="SM00530">
    <property type="entry name" value="HTH_XRE"/>
    <property type="match status" value="1"/>
</dbReference>
<dbReference type="PROSITE" id="PS50943">
    <property type="entry name" value="HTH_CROC1"/>
    <property type="match status" value="1"/>
</dbReference>
<dbReference type="InterPro" id="IPR010982">
    <property type="entry name" value="Lambda_DNA-bd_dom_sf"/>
</dbReference>
<evidence type="ECO:0000313" key="3">
    <source>
        <dbReference type="EMBL" id="MYM40153.1"/>
    </source>
</evidence>
<keyword evidence="1" id="KW-0238">DNA-binding</keyword>
<reference evidence="3 4" key="1">
    <citation type="submission" date="2019-12" db="EMBL/GenBank/DDBJ databases">
        <title>Novel species isolated from a subtropical stream in China.</title>
        <authorList>
            <person name="Lu H."/>
        </authorList>
    </citation>
    <scope>NUCLEOTIDE SEQUENCE [LARGE SCALE GENOMIC DNA]</scope>
    <source>
        <strain evidence="3 4">CY13W</strain>
    </source>
</reference>
<evidence type="ECO:0000259" key="2">
    <source>
        <dbReference type="PROSITE" id="PS50943"/>
    </source>
</evidence>
<dbReference type="PANTHER" id="PTHR46558:SF4">
    <property type="entry name" value="DNA-BIDING PHAGE PROTEIN"/>
    <property type="match status" value="1"/>
</dbReference>
<dbReference type="SUPFAM" id="SSF47413">
    <property type="entry name" value="lambda repressor-like DNA-binding domains"/>
    <property type="match status" value="1"/>
</dbReference>
<proteinExistence type="predicted"/>
<dbReference type="Pfam" id="PF01381">
    <property type="entry name" value="HTH_3"/>
    <property type="match status" value="1"/>
</dbReference>
<dbReference type="PANTHER" id="PTHR46558">
    <property type="entry name" value="TRACRIPTIONAL REGULATORY PROTEIN-RELATED-RELATED"/>
    <property type="match status" value="1"/>
</dbReference>
<dbReference type="EMBL" id="WWCM01000007">
    <property type="protein sequence ID" value="MYM40153.1"/>
    <property type="molecule type" value="Genomic_DNA"/>
</dbReference>
<feature type="domain" description="HTH cro/C1-type" evidence="2">
    <location>
        <begin position="15"/>
        <end position="69"/>
    </location>
</feature>